<proteinExistence type="inferred from homology"/>
<keyword evidence="7" id="KW-0999">Mitochondrion inner membrane</keyword>
<feature type="region of interest" description="Disordered" evidence="15">
    <location>
        <begin position="134"/>
        <end position="166"/>
    </location>
</feature>
<evidence type="ECO:0000256" key="2">
    <source>
        <dbReference type="ARBA" id="ARBA00002490"/>
    </source>
</evidence>
<keyword evidence="5 14" id="KW-0285">Flavoprotein</keyword>
<dbReference type="Proteomes" id="UP000232875">
    <property type="component" value="Unassembled WGS sequence"/>
</dbReference>
<comment type="catalytic activity">
    <reaction evidence="14">
        <text>2 R'C(R)SH + O2 = R'C(R)S-S(R)CR' + H2O2</text>
        <dbReference type="Rhea" id="RHEA:17357"/>
        <dbReference type="ChEBI" id="CHEBI:15379"/>
        <dbReference type="ChEBI" id="CHEBI:16240"/>
        <dbReference type="ChEBI" id="CHEBI:16520"/>
        <dbReference type="ChEBI" id="CHEBI:17412"/>
        <dbReference type="EC" id="1.8.3.2"/>
    </reaction>
</comment>
<dbReference type="GO" id="GO:0050660">
    <property type="term" value="F:flavin adenine dinucleotide binding"/>
    <property type="evidence" value="ECO:0007669"/>
    <property type="project" value="TreeGrafter"/>
</dbReference>
<dbReference type="Gene3D" id="4.10.320.60">
    <property type="match status" value="1"/>
</dbReference>
<evidence type="ECO:0000256" key="9">
    <source>
        <dbReference type="ARBA" id="ARBA00022989"/>
    </source>
</evidence>
<evidence type="ECO:0000256" key="1">
    <source>
        <dbReference type="ARBA" id="ARBA00001974"/>
    </source>
</evidence>
<gene>
    <name evidence="17" type="ORF">MVES_000237</name>
</gene>
<dbReference type="GO" id="GO:0005743">
    <property type="term" value="C:mitochondrial inner membrane"/>
    <property type="evidence" value="ECO:0007669"/>
    <property type="project" value="UniProtKB-SubCell"/>
</dbReference>
<comment type="subcellular location">
    <subcellularLocation>
        <location evidence="3">Mitochondrion inner membrane</location>
        <topology evidence="3">Single-pass membrane protein</topology>
    </subcellularLocation>
</comment>
<evidence type="ECO:0000256" key="10">
    <source>
        <dbReference type="ARBA" id="ARBA00023002"/>
    </source>
</evidence>
<keyword evidence="12 14" id="KW-0472">Membrane</keyword>
<dbReference type="AlphaFoldDB" id="A0A2N1JFS6"/>
<evidence type="ECO:0000256" key="14">
    <source>
        <dbReference type="RuleBase" id="RU371123"/>
    </source>
</evidence>
<feature type="transmembrane region" description="Helical" evidence="14">
    <location>
        <begin position="20"/>
        <end position="40"/>
    </location>
</feature>
<protein>
    <recommendedName>
        <fullName evidence="14">Sulfhydryl oxidase</fullName>
        <ecNumber evidence="14">1.8.3.2</ecNumber>
    </recommendedName>
</protein>
<evidence type="ECO:0000256" key="3">
    <source>
        <dbReference type="ARBA" id="ARBA00004434"/>
    </source>
</evidence>
<evidence type="ECO:0000259" key="16">
    <source>
        <dbReference type="PROSITE" id="PS51324"/>
    </source>
</evidence>
<accession>A0A2N1JFS6</accession>
<dbReference type="InterPro" id="IPR036774">
    <property type="entry name" value="ERV/ALR_sulphydryl_oxid_sf"/>
</dbReference>
<sequence>MSVRQAYRSFKARAYRSPTLYFGAPFILTIALSTMGLAQFTQTRYEYHDKHVKALNKEEVLKLNRDKRQLDIREEYFRMAGKDDGADDWEPKRVARPAGMPEWGGVPLPAPQGKEAVEADTAKHSSSSWFARRREVHAEERPHDAPDTTPMPTNARKPPVELGPDGKPCRACNSRVAFGMALRQAQKPRDACPADIEELGRSTWTFLHSAAAYYPDEPSSVQRASMLALLDALPHVYPCSTCASELELEYARQPSQARADAVQNGATLRYYLCTLHNEVNVRLGKSVWDCNDVQRLQHRWYEAPEGSAC</sequence>
<name>A0A2N1JFS6_9BASI</name>
<comment type="similarity">
    <text evidence="4">Belongs to the COX16 family.</text>
</comment>
<dbReference type="STRING" id="2020962.A0A2N1JFS6"/>
<organism evidence="17 18">
    <name type="scientific">Malassezia vespertilionis</name>
    <dbReference type="NCBI Taxonomy" id="2020962"/>
    <lineage>
        <taxon>Eukaryota</taxon>
        <taxon>Fungi</taxon>
        <taxon>Dikarya</taxon>
        <taxon>Basidiomycota</taxon>
        <taxon>Ustilaginomycotina</taxon>
        <taxon>Malasseziomycetes</taxon>
        <taxon>Malasseziales</taxon>
        <taxon>Malasseziaceae</taxon>
        <taxon>Malassezia</taxon>
    </lineage>
</organism>
<keyword evidence="6 14" id="KW-0812">Transmembrane</keyword>
<dbReference type="GO" id="GO:0016971">
    <property type="term" value="F:flavin-dependent sulfhydryl oxidase activity"/>
    <property type="evidence" value="ECO:0007669"/>
    <property type="project" value="InterPro"/>
</dbReference>
<evidence type="ECO:0000256" key="5">
    <source>
        <dbReference type="ARBA" id="ARBA00022630"/>
    </source>
</evidence>
<dbReference type="Pfam" id="PF04777">
    <property type="entry name" value="Evr1_Alr"/>
    <property type="match status" value="1"/>
</dbReference>
<feature type="region of interest" description="Disordered" evidence="15">
    <location>
        <begin position="83"/>
        <end position="106"/>
    </location>
</feature>
<keyword evidence="18" id="KW-1185">Reference proteome</keyword>
<evidence type="ECO:0000256" key="7">
    <source>
        <dbReference type="ARBA" id="ARBA00022792"/>
    </source>
</evidence>
<keyword evidence="11" id="KW-0496">Mitochondrion</keyword>
<dbReference type="EC" id="1.8.3.2" evidence="14"/>
<dbReference type="PANTHER" id="PTHR12645:SF0">
    <property type="entry name" value="FAD-LINKED SULFHYDRYL OXIDASE ALR"/>
    <property type="match status" value="1"/>
</dbReference>
<dbReference type="EMBL" id="KZ454987">
    <property type="protein sequence ID" value="PKI85397.1"/>
    <property type="molecule type" value="Genomic_DNA"/>
</dbReference>
<evidence type="ECO:0000313" key="18">
    <source>
        <dbReference type="Proteomes" id="UP000232875"/>
    </source>
</evidence>
<dbReference type="PANTHER" id="PTHR12645">
    <property type="entry name" value="ALR/ERV"/>
    <property type="match status" value="1"/>
</dbReference>
<keyword evidence="10 14" id="KW-0560">Oxidoreductase</keyword>
<evidence type="ECO:0000256" key="13">
    <source>
        <dbReference type="ARBA" id="ARBA00023157"/>
    </source>
</evidence>
<dbReference type="InterPro" id="IPR039799">
    <property type="entry name" value="ALR/ERV"/>
</dbReference>
<evidence type="ECO:0000256" key="12">
    <source>
        <dbReference type="ARBA" id="ARBA00023136"/>
    </source>
</evidence>
<comment type="cofactor">
    <cofactor evidence="1 14">
        <name>FAD</name>
        <dbReference type="ChEBI" id="CHEBI:57692"/>
    </cofactor>
</comment>
<dbReference type="Pfam" id="PF14138">
    <property type="entry name" value="COX16"/>
    <property type="match status" value="1"/>
</dbReference>
<keyword evidence="9 14" id="KW-1133">Transmembrane helix</keyword>
<evidence type="ECO:0000256" key="6">
    <source>
        <dbReference type="ARBA" id="ARBA00022692"/>
    </source>
</evidence>
<dbReference type="PROSITE" id="PS51324">
    <property type="entry name" value="ERV_ALR"/>
    <property type="match status" value="1"/>
</dbReference>
<evidence type="ECO:0000256" key="8">
    <source>
        <dbReference type="ARBA" id="ARBA00022827"/>
    </source>
</evidence>
<evidence type="ECO:0000313" key="17">
    <source>
        <dbReference type="EMBL" id="PKI85397.1"/>
    </source>
</evidence>
<feature type="compositionally biased region" description="Basic and acidic residues" evidence="15">
    <location>
        <begin position="134"/>
        <end position="146"/>
    </location>
</feature>
<dbReference type="InterPro" id="IPR017905">
    <property type="entry name" value="ERV/ALR_sulphydryl_oxidase"/>
</dbReference>
<feature type="domain" description="ERV/ALR sulfhydryl oxidase" evidence="16">
    <location>
        <begin position="192"/>
        <end position="300"/>
    </location>
</feature>
<dbReference type="InterPro" id="IPR020164">
    <property type="entry name" value="Cyt_c_Oxase_assmbl_COX16"/>
</dbReference>
<evidence type="ECO:0000256" key="11">
    <source>
        <dbReference type="ARBA" id="ARBA00023128"/>
    </source>
</evidence>
<reference evidence="17 18" key="1">
    <citation type="submission" date="2017-10" db="EMBL/GenBank/DDBJ databases">
        <title>A novel species of cold-tolerant Malassezia isolated from bats.</title>
        <authorList>
            <person name="Lorch J.M."/>
            <person name="Palmer J.M."/>
            <person name="Vanderwolf K.J."/>
            <person name="Schmidt K.Z."/>
            <person name="Verant M.L."/>
            <person name="Weller T.J."/>
            <person name="Blehert D.S."/>
        </authorList>
    </citation>
    <scope>NUCLEOTIDE SEQUENCE [LARGE SCALE GENOMIC DNA]</scope>
    <source>
        <strain evidence="17 18">NWHC:44797-103</strain>
    </source>
</reference>
<evidence type="ECO:0000256" key="4">
    <source>
        <dbReference type="ARBA" id="ARBA00008370"/>
    </source>
</evidence>
<feature type="compositionally biased region" description="Basic and acidic residues" evidence="15">
    <location>
        <begin position="83"/>
        <end position="93"/>
    </location>
</feature>
<keyword evidence="13" id="KW-1015">Disulfide bond</keyword>
<evidence type="ECO:0000256" key="15">
    <source>
        <dbReference type="SAM" id="MobiDB-lite"/>
    </source>
</evidence>
<dbReference type="SUPFAM" id="SSF69000">
    <property type="entry name" value="FAD-dependent thiol oxidase"/>
    <property type="match status" value="1"/>
</dbReference>
<keyword evidence="8 14" id="KW-0274">FAD</keyword>
<dbReference type="OrthoDB" id="17199at2759"/>
<comment type="function">
    <text evidence="2">Required for the assembly of the mitochondrial respiratory chain complex IV (CIV), also known as cytochrome c oxidase. May participate in merging the COX1 and COX2 assembly lines.</text>
</comment>
<dbReference type="Gene3D" id="1.20.120.310">
    <property type="entry name" value="ERV/ALR sulfhydryl oxidase domain"/>
    <property type="match status" value="1"/>
</dbReference>